<sequence length="180" mass="20694">MSDRLSKLLKSFSSHISVPWGNNISAEEKAIFVVYDKEDELKLRARMTEFEHACIESEHPWLLLDLTNEFPYWMARQDYKEAYFEDPEYLEGSYDYFAEELVSKLHEQINAHQTPESVVALMGCGTMFGFVSVSALVKSLTTQVQGRLVVFFPGEYHENNYKLLDAKDGWGYQATAITIA</sequence>
<evidence type="ECO:0008006" key="3">
    <source>
        <dbReference type="Google" id="ProtNLM"/>
    </source>
</evidence>
<protein>
    <recommendedName>
        <fullName evidence="3">DUF1788 domain-containing protein</fullName>
    </recommendedName>
</protein>
<dbReference type="InterPro" id="IPR014858">
    <property type="entry name" value="BrxB"/>
</dbReference>
<dbReference type="RefSeq" id="WP_045345931.1">
    <property type="nucleotide sequence ID" value="NZ_JALLCU010000028.1"/>
</dbReference>
<comment type="caution">
    <text evidence="1">The sequence shown here is derived from an EMBL/GenBank/DDBJ whole genome shotgun (WGS) entry which is preliminary data.</text>
</comment>
<proteinExistence type="predicted"/>
<gene>
    <name evidence="1" type="ORF">SS59_06875</name>
</gene>
<evidence type="ECO:0000313" key="2">
    <source>
        <dbReference type="Proteomes" id="UP000033679"/>
    </source>
</evidence>
<name>A0A837FHN8_9ENTR</name>
<dbReference type="Pfam" id="PF08747">
    <property type="entry name" value="BrxB"/>
    <property type="match status" value="1"/>
</dbReference>
<accession>A0A837FHN8</accession>
<dbReference type="EMBL" id="JZYN01000007">
    <property type="protein sequence ID" value="KJM68909.1"/>
    <property type="molecule type" value="Genomic_DNA"/>
</dbReference>
<evidence type="ECO:0000313" key="1">
    <source>
        <dbReference type="EMBL" id="KJM68909.1"/>
    </source>
</evidence>
<dbReference type="Proteomes" id="UP000033679">
    <property type="component" value="Unassembled WGS sequence"/>
</dbReference>
<reference evidence="1 2" key="1">
    <citation type="submission" date="2015-03" db="EMBL/GenBank/DDBJ databases">
        <authorList>
            <person name="McCorrison J."/>
            <person name="Sanka R."/>
            <person name="Adams M."/>
            <person name="Brinkac L."/>
            <person name="Nierman W."/>
            <person name="Sutton G."/>
            <person name="Nelson K."/>
            <person name="Kiedrowski L."/>
            <person name="Guerrero D."/>
            <person name="Bonomo R."/>
        </authorList>
    </citation>
    <scope>NUCLEOTIDE SEQUENCE [LARGE SCALE GENOMIC DNA]</scope>
    <source>
        <strain evidence="1 2">39373</strain>
    </source>
</reference>
<organism evidence="1 2">
    <name type="scientific">Enterobacter hormaechei subsp. xiangfangensis</name>
    <dbReference type="NCBI Taxonomy" id="1296536"/>
    <lineage>
        <taxon>Bacteria</taxon>
        <taxon>Pseudomonadati</taxon>
        <taxon>Pseudomonadota</taxon>
        <taxon>Gammaproteobacteria</taxon>
        <taxon>Enterobacterales</taxon>
        <taxon>Enterobacteriaceae</taxon>
        <taxon>Enterobacter</taxon>
        <taxon>Enterobacter cloacae complex</taxon>
    </lineage>
</organism>
<dbReference type="AlphaFoldDB" id="A0A837FHN8"/>